<feature type="transmembrane region" description="Helical" evidence="1">
    <location>
        <begin position="164"/>
        <end position="187"/>
    </location>
</feature>
<dbReference type="SMART" id="SM00052">
    <property type="entry name" value="EAL"/>
    <property type="match status" value="1"/>
</dbReference>
<dbReference type="Pfam" id="PF00563">
    <property type="entry name" value="EAL"/>
    <property type="match status" value="1"/>
</dbReference>
<dbReference type="InterPro" id="IPR000160">
    <property type="entry name" value="GGDEF_dom"/>
</dbReference>
<dbReference type="RefSeq" id="WP_380037957.1">
    <property type="nucleotide sequence ID" value="NZ_JBHSEH010000005.1"/>
</dbReference>
<feature type="transmembrane region" description="Helical" evidence="1">
    <location>
        <begin position="101"/>
        <end position="120"/>
    </location>
</feature>
<dbReference type="PANTHER" id="PTHR44757">
    <property type="entry name" value="DIGUANYLATE CYCLASE DGCP"/>
    <property type="match status" value="1"/>
</dbReference>
<dbReference type="SUPFAM" id="SSF141868">
    <property type="entry name" value="EAL domain-like"/>
    <property type="match status" value="1"/>
</dbReference>
<keyword evidence="5" id="KW-1185">Reference proteome</keyword>
<accession>A0ABV8XN20</accession>
<dbReference type="SUPFAM" id="SSF55073">
    <property type="entry name" value="Nucleotide cyclase"/>
    <property type="match status" value="1"/>
</dbReference>
<proteinExistence type="predicted"/>
<protein>
    <submittedName>
        <fullName evidence="4">Bifunctional diguanylate cyclase/phosphodiesterase</fullName>
    </submittedName>
</protein>
<feature type="transmembrane region" description="Helical" evidence="1">
    <location>
        <begin position="199"/>
        <end position="221"/>
    </location>
</feature>
<gene>
    <name evidence="4" type="ORF">ACFOZ9_07250</name>
</gene>
<evidence type="ECO:0000259" key="3">
    <source>
        <dbReference type="PROSITE" id="PS50887"/>
    </source>
</evidence>
<reference evidence="5" key="1">
    <citation type="journal article" date="2019" name="Int. J. Syst. Evol. Microbiol.">
        <title>The Global Catalogue of Microorganisms (GCM) 10K type strain sequencing project: providing services to taxonomists for standard genome sequencing and annotation.</title>
        <authorList>
            <consortium name="The Broad Institute Genomics Platform"/>
            <consortium name="The Broad Institute Genome Sequencing Center for Infectious Disease"/>
            <person name="Wu L."/>
            <person name="Ma J."/>
        </authorList>
    </citation>
    <scope>NUCLEOTIDE SEQUENCE [LARGE SCALE GENOMIC DNA]</scope>
    <source>
        <strain evidence="5">CCUG 56029</strain>
    </source>
</reference>
<feature type="domain" description="EAL" evidence="2">
    <location>
        <begin position="505"/>
        <end position="758"/>
    </location>
</feature>
<dbReference type="Pfam" id="PF00990">
    <property type="entry name" value="GGDEF"/>
    <property type="match status" value="1"/>
</dbReference>
<dbReference type="InterPro" id="IPR035919">
    <property type="entry name" value="EAL_sf"/>
</dbReference>
<feature type="domain" description="GGDEF" evidence="3">
    <location>
        <begin position="364"/>
        <end position="496"/>
    </location>
</feature>
<dbReference type="NCBIfam" id="TIGR00254">
    <property type="entry name" value="GGDEF"/>
    <property type="match status" value="1"/>
</dbReference>
<dbReference type="InterPro" id="IPR052155">
    <property type="entry name" value="Biofilm_reg_signaling"/>
</dbReference>
<dbReference type="PANTHER" id="PTHR44757:SF2">
    <property type="entry name" value="BIOFILM ARCHITECTURE MAINTENANCE PROTEIN MBAA"/>
    <property type="match status" value="1"/>
</dbReference>
<name>A0ABV8XN20_9DEIO</name>
<feature type="transmembrane region" description="Helical" evidence="1">
    <location>
        <begin position="273"/>
        <end position="294"/>
    </location>
</feature>
<evidence type="ECO:0000313" key="4">
    <source>
        <dbReference type="EMBL" id="MFC4426007.1"/>
    </source>
</evidence>
<evidence type="ECO:0000259" key="2">
    <source>
        <dbReference type="PROSITE" id="PS50883"/>
    </source>
</evidence>
<evidence type="ECO:0000256" key="1">
    <source>
        <dbReference type="SAM" id="Phobius"/>
    </source>
</evidence>
<feature type="transmembrane region" description="Helical" evidence="1">
    <location>
        <begin position="69"/>
        <end position="89"/>
    </location>
</feature>
<dbReference type="CDD" id="cd01948">
    <property type="entry name" value="EAL"/>
    <property type="match status" value="1"/>
</dbReference>
<feature type="transmembrane region" description="Helical" evidence="1">
    <location>
        <begin position="127"/>
        <end position="152"/>
    </location>
</feature>
<keyword evidence="1" id="KW-1133">Transmembrane helix</keyword>
<dbReference type="InterPro" id="IPR029787">
    <property type="entry name" value="Nucleotide_cyclase"/>
</dbReference>
<keyword evidence="1" id="KW-0812">Transmembrane</keyword>
<organism evidence="4 5">
    <name type="scientific">Deinococcus navajonensis</name>
    <dbReference type="NCBI Taxonomy" id="309884"/>
    <lineage>
        <taxon>Bacteria</taxon>
        <taxon>Thermotogati</taxon>
        <taxon>Deinococcota</taxon>
        <taxon>Deinococci</taxon>
        <taxon>Deinococcales</taxon>
        <taxon>Deinococcaceae</taxon>
        <taxon>Deinococcus</taxon>
    </lineage>
</organism>
<feature type="transmembrane region" description="Helical" evidence="1">
    <location>
        <begin position="38"/>
        <end position="57"/>
    </location>
</feature>
<feature type="transmembrane region" description="Helical" evidence="1">
    <location>
        <begin position="233"/>
        <end position="252"/>
    </location>
</feature>
<keyword evidence="1" id="KW-0472">Membrane</keyword>
<dbReference type="EMBL" id="JBHSEH010000005">
    <property type="protein sequence ID" value="MFC4426007.1"/>
    <property type="molecule type" value="Genomic_DNA"/>
</dbReference>
<dbReference type="Gene3D" id="3.30.70.270">
    <property type="match status" value="1"/>
</dbReference>
<evidence type="ECO:0000313" key="5">
    <source>
        <dbReference type="Proteomes" id="UP001595998"/>
    </source>
</evidence>
<sequence>MKGIPAPTVLFAALVAFLLAHSVWLVSGAGPERLRHVLGNLSFFPACVLAAALAWMLARRLTGQSRRAWFFFAAGLTCWGMGQATYTWLDLTGASTFPSAADLGYLLLVPCFFLGVLHIWQAVPSRLLALSFVLDVAIIITAVGEILWRLSIQRVIGMYANDPFALGVAVAYPLSDLVLVALVLAMAVWRPRGLDRVQLALLGGGLSILFAAHTAYAHLAAQHGYHLGGAMDVLWSLAFTAFGAAAYIRLMAPDPAQSTATALSDRRRLRLNLVLPSVALALSYAVFLLSHGASHEGGELLEPVVIVVFVLLFARQLLAVTDNGRLNRTLEFQAEHDALTALLNRSSLHQEMAQRIQAAQRQGTLVGVMFLDLDRMKHVNDAYGHAAGDQVLCHIAERLKACTRGTDAIARFGGDEFVLAITVGDRAQLTQVAQRILAAVAQPILFGEMEFHITASVGIAVCPGDTTDAAAALHQADLAMYRAKASGKNAFAFYDPQDHAVQVEQVQLEDQLRDALRHDTLDLHFQPIVSLRGNALIGFEALLRWTSPSLGPVSPLKVVQLAEERAMMPELGAWVLSRAVRQLSVWRHAGHRQTLAVSVNVSASQFGLSGFVDQVSGALREHGVPGEALILELTESALIHDAEASASKMRALRAMGVRIALDDFGTGYSSLSYLRQLPVDILKIDRSFVRTLGEGGDAFVRAIVTLAHDQGASVVAEGVEEPWQRDALRDLHCDLGQGYLFARPMTPEQAELALVTLPSPVVSQ</sequence>
<dbReference type="Proteomes" id="UP001595998">
    <property type="component" value="Unassembled WGS sequence"/>
</dbReference>
<dbReference type="CDD" id="cd01949">
    <property type="entry name" value="GGDEF"/>
    <property type="match status" value="1"/>
</dbReference>
<dbReference type="Gene3D" id="3.20.20.450">
    <property type="entry name" value="EAL domain"/>
    <property type="match status" value="1"/>
</dbReference>
<dbReference type="PROSITE" id="PS50883">
    <property type="entry name" value="EAL"/>
    <property type="match status" value="1"/>
</dbReference>
<dbReference type="SMART" id="SM00267">
    <property type="entry name" value="GGDEF"/>
    <property type="match status" value="1"/>
</dbReference>
<dbReference type="PROSITE" id="PS50887">
    <property type="entry name" value="GGDEF"/>
    <property type="match status" value="1"/>
</dbReference>
<comment type="caution">
    <text evidence="4">The sequence shown here is derived from an EMBL/GenBank/DDBJ whole genome shotgun (WGS) entry which is preliminary data.</text>
</comment>
<dbReference type="InterPro" id="IPR001633">
    <property type="entry name" value="EAL_dom"/>
</dbReference>
<dbReference type="InterPro" id="IPR043128">
    <property type="entry name" value="Rev_trsase/Diguanyl_cyclase"/>
</dbReference>